<reference evidence="1" key="1">
    <citation type="journal article" date="2019" name="bioRxiv">
        <title>The Genome of the Zebra Mussel, Dreissena polymorpha: A Resource for Invasive Species Research.</title>
        <authorList>
            <person name="McCartney M.A."/>
            <person name="Auch B."/>
            <person name="Kono T."/>
            <person name="Mallez S."/>
            <person name="Zhang Y."/>
            <person name="Obille A."/>
            <person name="Becker A."/>
            <person name="Abrahante J.E."/>
            <person name="Garbe J."/>
            <person name="Badalamenti J.P."/>
            <person name="Herman A."/>
            <person name="Mangelson H."/>
            <person name="Liachko I."/>
            <person name="Sullivan S."/>
            <person name="Sone E.D."/>
            <person name="Koren S."/>
            <person name="Silverstein K.A.T."/>
            <person name="Beckman K.B."/>
            <person name="Gohl D.M."/>
        </authorList>
    </citation>
    <scope>NUCLEOTIDE SEQUENCE</scope>
    <source>
        <strain evidence="1">Duluth1</strain>
        <tissue evidence="1">Whole animal</tissue>
    </source>
</reference>
<dbReference type="AlphaFoldDB" id="A0A9D4FRZ3"/>
<evidence type="ECO:0000313" key="1">
    <source>
        <dbReference type="EMBL" id="KAH3803457.1"/>
    </source>
</evidence>
<name>A0A9D4FRZ3_DREPO</name>
<keyword evidence="2" id="KW-1185">Reference proteome</keyword>
<dbReference type="Proteomes" id="UP000828390">
    <property type="component" value="Unassembled WGS sequence"/>
</dbReference>
<gene>
    <name evidence="1" type="ORF">DPMN_131718</name>
</gene>
<comment type="caution">
    <text evidence="1">The sequence shown here is derived from an EMBL/GenBank/DDBJ whole genome shotgun (WGS) entry which is preliminary data.</text>
</comment>
<accession>A0A9D4FRZ3</accession>
<protein>
    <submittedName>
        <fullName evidence="1">Uncharacterized protein</fullName>
    </submittedName>
</protein>
<organism evidence="1 2">
    <name type="scientific">Dreissena polymorpha</name>
    <name type="common">Zebra mussel</name>
    <name type="synonym">Mytilus polymorpha</name>
    <dbReference type="NCBI Taxonomy" id="45954"/>
    <lineage>
        <taxon>Eukaryota</taxon>
        <taxon>Metazoa</taxon>
        <taxon>Spiralia</taxon>
        <taxon>Lophotrochozoa</taxon>
        <taxon>Mollusca</taxon>
        <taxon>Bivalvia</taxon>
        <taxon>Autobranchia</taxon>
        <taxon>Heteroconchia</taxon>
        <taxon>Euheterodonta</taxon>
        <taxon>Imparidentia</taxon>
        <taxon>Neoheterodontei</taxon>
        <taxon>Myida</taxon>
        <taxon>Dreissenoidea</taxon>
        <taxon>Dreissenidae</taxon>
        <taxon>Dreissena</taxon>
    </lineage>
</organism>
<proteinExistence type="predicted"/>
<reference evidence="1" key="2">
    <citation type="submission" date="2020-11" db="EMBL/GenBank/DDBJ databases">
        <authorList>
            <person name="McCartney M.A."/>
            <person name="Auch B."/>
            <person name="Kono T."/>
            <person name="Mallez S."/>
            <person name="Becker A."/>
            <person name="Gohl D.M."/>
            <person name="Silverstein K.A.T."/>
            <person name="Koren S."/>
            <person name="Bechman K.B."/>
            <person name="Herman A."/>
            <person name="Abrahante J.E."/>
            <person name="Garbe J."/>
        </authorList>
    </citation>
    <scope>NUCLEOTIDE SEQUENCE</scope>
    <source>
        <strain evidence="1">Duluth1</strain>
        <tissue evidence="1">Whole animal</tissue>
    </source>
</reference>
<evidence type="ECO:0000313" key="2">
    <source>
        <dbReference type="Proteomes" id="UP000828390"/>
    </source>
</evidence>
<sequence length="59" mass="6785">MVCARCQLKAATMRMKRNYDPMLLKLNNEAEDAVYVLDNVILKGKFKKLCPPWKGPCVK</sequence>
<dbReference type="EMBL" id="JAIWYP010000006">
    <property type="protein sequence ID" value="KAH3803457.1"/>
    <property type="molecule type" value="Genomic_DNA"/>
</dbReference>